<organism evidence="3 4">
    <name type="scientific">Marivivens donghaensis</name>
    <dbReference type="NCBI Taxonomy" id="1699413"/>
    <lineage>
        <taxon>Bacteria</taxon>
        <taxon>Pseudomonadati</taxon>
        <taxon>Pseudomonadota</taxon>
        <taxon>Alphaproteobacteria</taxon>
        <taxon>Rhodobacterales</taxon>
        <taxon>Paracoccaceae</taxon>
        <taxon>Marivivens group</taxon>
        <taxon>Marivivens</taxon>
    </lineage>
</organism>
<name>A0ABX0VZC0_9RHOB</name>
<gene>
    <name evidence="3" type="ORF">HCZ30_13530</name>
</gene>
<protein>
    <submittedName>
        <fullName evidence="3">XdhC /CoxI family-like protein</fullName>
    </submittedName>
</protein>
<dbReference type="InterPro" id="IPR052698">
    <property type="entry name" value="MoCofactor_Util/Proc"/>
</dbReference>
<dbReference type="PANTHER" id="PTHR30388">
    <property type="entry name" value="ALDEHYDE OXIDOREDUCTASE MOLYBDENUM COFACTOR ASSEMBLY PROTEIN"/>
    <property type="match status" value="1"/>
</dbReference>
<accession>A0ABX0VZC0</accession>
<feature type="domain" description="XdhC- CoxI" evidence="1">
    <location>
        <begin position="15"/>
        <end position="80"/>
    </location>
</feature>
<dbReference type="Proteomes" id="UP000709466">
    <property type="component" value="Unassembled WGS sequence"/>
</dbReference>
<evidence type="ECO:0000259" key="1">
    <source>
        <dbReference type="Pfam" id="PF02625"/>
    </source>
</evidence>
<evidence type="ECO:0000313" key="4">
    <source>
        <dbReference type="Proteomes" id="UP000709466"/>
    </source>
</evidence>
<dbReference type="Pfam" id="PF13478">
    <property type="entry name" value="XdhC_C"/>
    <property type="match status" value="1"/>
</dbReference>
<dbReference type="InterPro" id="IPR027051">
    <property type="entry name" value="XdhC_Rossmann_dom"/>
</dbReference>
<dbReference type="Gene3D" id="3.40.50.720">
    <property type="entry name" value="NAD(P)-binding Rossmann-like Domain"/>
    <property type="match status" value="1"/>
</dbReference>
<comment type="caution">
    <text evidence="3">The sequence shown here is derived from an EMBL/GenBank/DDBJ whole genome shotgun (WGS) entry which is preliminary data.</text>
</comment>
<dbReference type="EMBL" id="JAATOP010000010">
    <property type="protein sequence ID" value="NIY73447.1"/>
    <property type="molecule type" value="Genomic_DNA"/>
</dbReference>
<sequence>MHTTLRLEQEAEKLQAQGVAYAVATIVRTVNATSAKPGDKALIGANGEIIEGWIGGGCARGAVGRAARTAVEIGKPQFVSLKPEEVLADEGHAAGEEVDGIRFARNGCPSKGSMDIFIEPVLPMPRLVVYGDSPVARALLDQAGRFDFRRSVFAPEAADMPRVEDLLTDAAIDASPTTTVVVATQGRGDKDALRAAVMSDAGYIAFVGSRKKFATLRDALIAEGIAPARIDRVKAPAGLDIHAITSEEIALSIMAEIVAFRRRPQPPSGREAS</sequence>
<proteinExistence type="predicted"/>
<evidence type="ECO:0000259" key="2">
    <source>
        <dbReference type="Pfam" id="PF13478"/>
    </source>
</evidence>
<evidence type="ECO:0000313" key="3">
    <source>
        <dbReference type="EMBL" id="NIY73447.1"/>
    </source>
</evidence>
<keyword evidence="4" id="KW-1185">Reference proteome</keyword>
<dbReference type="PANTHER" id="PTHR30388:SF6">
    <property type="entry name" value="XANTHINE DEHYDROGENASE SUBUNIT A-RELATED"/>
    <property type="match status" value="1"/>
</dbReference>
<feature type="domain" description="XdhC Rossmann" evidence="2">
    <location>
        <begin position="127"/>
        <end position="257"/>
    </location>
</feature>
<dbReference type="InterPro" id="IPR003777">
    <property type="entry name" value="XdhC_CoxI"/>
</dbReference>
<reference evidence="3 4" key="1">
    <citation type="submission" date="2020-03" db="EMBL/GenBank/DDBJ databases">
        <title>Bacterial isolates of synthetic phycosphere.</title>
        <authorList>
            <person name="Fu H."/>
            <person name="Moran M.A."/>
        </authorList>
    </citation>
    <scope>NUCLEOTIDE SEQUENCE [LARGE SCALE GENOMIC DNA]</scope>
    <source>
        <strain evidence="3 4">HF1</strain>
    </source>
</reference>
<dbReference type="Pfam" id="PF02625">
    <property type="entry name" value="XdhC_CoxI"/>
    <property type="match status" value="1"/>
</dbReference>